<accession>A0ABN2PSC6</accession>
<sequence length="112" mass="11940">MTTDHPDGFEPASLYLDAAILPKHGSVGAKALRTLATLAAGLMTNDLESGPSVLDLVVTRRESGNEVLRVSAGTVQESDRLLARVRHDLDTKSVADFIAEWRAPDSDSAPVD</sequence>
<name>A0ABN2PSC6_9MICO</name>
<dbReference type="RefSeq" id="WP_248150988.1">
    <property type="nucleotide sequence ID" value="NZ_BAAAOF010000003.1"/>
</dbReference>
<keyword evidence="2" id="KW-1185">Reference proteome</keyword>
<evidence type="ECO:0000313" key="1">
    <source>
        <dbReference type="EMBL" id="GAA1927462.1"/>
    </source>
</evidence>
<organism evidence="1 2">
    <name type="scientific">Microbacterium aoyamense</name>
    <dbReference type="NCBI Taxonomy" id="344166"/>
    <lineage>
        <taxon>Bacteria</taxon>
        <taxon>Bacillati</taxon>
        <taxon>Actinomycetota</taxon>
        <taxon>Actinomycetes</taxon>
        <taxon>Micrococcales</taxon>
        <taxon>Microbacteriaceae</taxon>
        <taxon>Microbacterium</taxon>
    </lineage>
</organism>
<proteinExistence type="predicted"/>
<protein>
    <submittedName>
        <fullName evidence="1">Uncharacterized protein</fullName>
    </submittedName>
</protein>
<reference evidence="1 2" key="1">
    <citation type="journal article" date="2019" name="Int. J. Syst. Evol. Microbiol.">
        <title>The Global Catalogue of Microorganisms (GCM) 10K type strain sequencing project: providing services to taxonomists for standard genome sequencing and annotation.</title>
        <authorList>
            <consortium name="The Broad Institute Genomics Platform"/>
            <consortium name="The Broad Institute Genome Sequencing Center for Infectious Disease"/>
            <person name="Wu L."/>
            <person name="Ma J."/>
        </authorList>
    </citation>
    <scope>NUCLEOTIDE SEQUENCE [LARGE SCALE GENOMIC DNA]</scope>
    <source>
        <strain evidence="1 2">JCM 14900</strain>
    </source>
</reference>
<comment type="caution">
    <text evidence="1">The sequence shown here is derived from an EMBL/GenBank/DDBJ whole genome shotgun (WGS) entry which is preliminary data.</text>
</comment>
<dbReference type="Proteomes" id="UP001501343">
    <property type="component" value="Unassembled WGS sequence"/>
</dbReference>
<dbReference type="EMBL" id="BAAAOF010000003">
    <property type="protein sequence ID" value="GAA1927462.1"/>
    <property type="molecule type" value="Genomic_DNA"/>
</dbReference>
<evidence type="ECO:0000313" key="2">
    <source>
        <dbReference type="Proteomes" id="UP001501343"/>
    </source>
</evidence>
<gene>
    <name evidence="1" type="ORF">GCM10009775_19480</name>
</gene>